<feature type="domain" description="DUF1540" evidence="1">
    <location>
        <begin position="8"/>
        <end position="50"/>
    </location>
</feature>
<dbReference type="Pfam" id="PF07561">
    <property type="entry name" value="DUF1540"/>
    <property type="match status" value="1"/>
</dbReference>
<evidence type="ECO:0000313" key="2">
    <source>
        <dbReference type="EMBL" id="WFD12265.1"/>
    </source>
</evidence>
<proteinExistence type="predicted"/>
<organism evidence="2 3">
    <name type="scientific">Tepidibacter hydrothermalis</name>
    <dbReference type="NCBI Taxonomy" id="3036126"/>
    <lineage>
        <taxon>Bacteria</taxon>
        <taxon>Bacillati</taxon>
        <taxon>Bacillota</taxon>
        <taxon>Clostridia</taxon>
        <taxon>Peptostreptococcales</taxon>
        <taxon>Peptostreptococcaceae</taxon>
        <taxon>Tepidibacter</taxon>
    </lineage>
</organism>
<dbReference type="RefSeq" id="WP_277734585.1">
    <property type="nucleotide sequence ID" value="NZ_CP120733.1"/>
</dbReference>
<evidence type="ECO:0000313" key="3">
    <source>
        <dbReference type="Proteomes" id="UP001222800"/>
    </source>
</evidence>
<accession>A0ABY8EJG3</accession>
<evidence type="ECO:0000259" key="1">
    <source>
        <dbReference type="Pfam" id="PF07561"/>
    </source>
</evidence>
<dbReference type="InterPro" id="IPR011437">
    <property type="entry name" value="DUF1540"/>
</dbReference>
<sequence>MHQGNTHIGCDVTECKHHAQSNNNCTLNHIEVKKHKPNATCPECTDCASFEMK</sequence>
<dbReference type="Proteomes" id="UP001222800">
    <property type="component" value="Chromosome"/>
</dbReference>
<keyword evidence="3" id="KW-1185">Reference proteome</keyword>
<dbReference type="EMBL" id="CP120733">
    <property type="protein sequence ID" value="WFD12265.1"/>
    <property type="molecule type" value="Genomic_DNA"/>
</dbReference>
<reference evidence="2 3" key="1">
    <citation type="submission" date="2023-03" db="EMBL/GenBank/DDBJ databases">
        <title>Complete genome sequence of Tepidibacter sp. SWIR-1, isolated from a deep-sea hydrothermal vent.</title>
        <authorList>
            <person name="Li X."/>
        </authorList>
    </citation>
    <scope>NUCLEOTIDE SEQUENCE [LARGE SCALE GENOMIC DNA]</scope>
    <source>
        <strain evidence="2 3">SWIR-1</strain>
    </source>
</reference>
<protein>
    <submittedName>
        <fullName evidence="2">DUF1540 domain-containing protein</fullName>
    </submittedName>
</protein>
<name>A0ABY8EJG3_9FIRM</name>
<gene>
    <name evidence="2" type="ORF">P4S50_09310</name>
</gene>